<reference evidence="2" key="1">
    <citation type="journal article" date="2017" name="Nat. Microbiol.">
        <title>Global analysis of biosynthetic gene clusters reveals vast potential of secondary metabolite production in Penicillium species.</title>
        <authorList>
            <person name="Nielsen J.C."/>
            <person name="Grijseels S."/>
            <person name="Prigent S."/>
            <person name="Ji B."/>
            <person name="Dainat J."/>
            <person name="Nielsen K.F."/>
            <person name="Frisvad J.C."/>
            <person name="Workman M."/>
            <person name="Nielsen J."/>
        </authorList>
    </citation>
    <scope>NUCLEOTIDE SEQUENCE [LARGE SCALE GENOMIC DNA]</scope>
    <source>
        <strain evidence="2">IBT 4502</strain>
    </source>
</reference>
<sequence length="112" mass="12646">MAMRKIEKCVGLNHEIPVPEGTKLIELKITIGRDKQIKQININCLPHTGNKVAEVGGIFTPESKFKYQFDTPEAKGSIIFDRDHESIGLEIDMTWKKTKERAGVHIPVVVFC</sequence>
<dbReference type="OrthoDB" id="4282200at2759"/>
<dbReference type="Proteomes" id="UP000191408">
    <property type="component" value="Unassembled WGS sequence"/>
</dbReference>
<dbReference type="EMBL" id="MDYM01000010">
    <property type="protein sequence ID" value="OQD62987.1"/>
    <property type="molecule type" value="Genomic_DNA"/>
</dbReference>
<organism evidence="1 2">
    <name type="scientific">Penicillium polonicum</name>
    <dbReference type="NCBI Taxonomy" id="60169"/>
    <lineage>
        <taxon>Eukaryota</taxon>
        <taxon>Fungi</taxon>
        <taxon>Dikarya</taxon>
        <taxon>Ascomycota</taxon>
        <taxon>Pezizomycotina</taxon>
        <taxon>Eurotiomycetes</taxon>
        <taxon>Eurotiomycetidae</taxon>
        <taxon>Eurotiales</taxon>
        <taxon>Aspergillaceae</taxon>
        <taxon>Penicillium</taxon>
    </lineage>
</organism>
<evidence type="ECO:0000313" key="2">
    <source>
        <dbReference type="Proteomes" id="UP000191408"/>
    </source>
</evidence>
<keyword evidence="2" id="KW-1185">Reference proteome</keyword>
<name>A0A1V6NEL3_PENPO</name>
<accession>A0A1V6NEL3</accession>
<protein>
    <submittedName>
        <fullName evidence="1">Uncharacterized protein</fullName>
    </submittedName>
</protein>
<evidence type="ECO:0000313" key="1">
    <source>
        <dbReference type="EMBL" id="OQD62987.1"/>
    </source>
</evidence>
<proteinExistence type="predicted"/>
<gene>
    <name evidence="1" type="ORF">PENPOL_c010G03015</name>
</gene>
<comment type="caution">
    <text evidence="1">The sequence shown here is derived from an EMBL/GenBank/DDBJ whole genome shotgun (WGS) entry which is preliminary data.</text>
</comment>
<dbReference type="AlphaFoldDB" id="A0A1V6NEL3"/>